<organism evidence="9">
    <name type="scientific">Dissoconium aciculare CBS 342.82</name>
    <dbReference type="NCBI Taxonomy" id="1314786"/>
    <lineage>
        <taxon>Eukaryota</taxon>
        <taxon>Fungi</taxon>
        <taxon>Dikarya</taxon>
        <taxon>Ascomycota</taxon>
        <taxon>Pezizomycotina</taxon>
        <taxon>Dothideomycetes</taxon>
        <taxon>Dothideomycetidae</taxon>
        <taxon>Mycosphaerellales</taxon>
        <taxon>Dissoconiaceae</taxon>
        <taxon>Dissoconium</taxon>
    </lineage>
</organism>
<reference evidence="9" key="1">
    <citation type="submission" date="2020-01" db="EMBL/GenBank/DDBJ databases">
        <authorList>
            <consortium name="DOE Joint Genome Institute"/>
            <person name="Haridas S."/>
            <person name="Albert R."/>
            <person name="Binder M."/>
            <person name="Bloem J."/>
            <person name="Labutti K."/>
            <person name="Salamov A."/>
            <person name="Andreopoulos B."/>
            <person name="Baker S.E."/>
            <person name="Barry K."/>
            <person name="Bills G."/>
            <person name="Bluhm B.H."/>
            <person name="Cannon C."/>
            <person name="Castanera R."/>
            <person name="Culley D.E."/>
            <person name="Daum C."/>
            <person name="Ezra D."/>
            <person name="Gonzalez J.B."/>
            <person name="Henrissat B."/>
            <person name="Kuo A."/>
            <person name="Liang C."/>
            <person name="Lipzen A."/>
            <person name="Lutzoni F."/>
            <person name="Magnuson J."/>
            <person name="Mondo S."/>
            <person name="Nolan M."/>
            <person name="Ohm R."/>
            <person name="Pangilinan J."/>
            <person name="Park H.-J."/>
            <person name="Ramirez L."/>
            <person name="Alfaro M."/>
            <person name="Sun H."/>
            <person name="Tritt A."/>
            <person name="Yoshinaga Y."/>
            <person name="Zwiers L.-H."/>
            <person name="Turgeon B.G."/>
            <person name="Goodwin S.B."/>
            <person name="Spatafora J.W."/>
            <person name="Crous P.W."/>
            <person name="Grigoriev I.V."/>
        </authorList>
    </citation>
    <scope>NUCLEOTIDE SEQUENCE</scope>
    <source>
        <strain evidence="9">CBS 342.82</strain>
    </source>
</reference>
<evidence type="ECO:0000256" key="1">
    <source>
        <dbReference type="ARBA" id="ARBA00004123"/>
    </source>
</evidence>
<keyword evidence="3" id="KW-0235">DNA replication</keyword>
<keyword evidence="8" id="KW-1185">Reference proteome</keyword>
<comment type="similarity">
    <text evidence="2">Belongs to the ORC6 family.</text>
</comment>
<dbReference type="GO" id="GO:0006260">
    <property type="term" value="P:DNA replication"/>
    <property type="evidence" value="ECO:0007669"/>
    <property type="project" value="UniProtKB-KW"/>
</dbReference>
<accession>A0A6J3M7V2</accession>
<feature type="compositionally biased region" description="Basic residues" evidence="6">
    <location>
        <begin position="366"/>
        <end position="376"/>
    </location>
</feature>
<comment type="subcellular location">
    <subcellularLocation>
        <location evidence="1">Nucleus</location>
    </subcellularLocation>
</comment>
<evidence type="ECO:0000256" key="2">
    <source>
        <dbReference type="ARBA" id="ARBA00010840"/>
    </source>
</evidence>
<keyword evidence="4" id="KW-0238">DNA-binding</keyword>
<dbReference type="Pfam" id="PF05460">
    <property type="entry name" value="ORC6"/>
    <property type="match status" value="1"/>
</dbReference>
<evidence type="ECO:0000259" key="7">
    <source>
        <dbReference type="Pfam" id="PF05460"/>
    </source>
</evidence>
<keyword evidence="5" id="KW-0539">Nucleus</keyword>
<sequence length="443" mass="47792">MSTPSTKPTQLSLSLSTLLPTHPFPLPEPLLNLATSLLAQSRQRAPRLKTEEEVARTFACAHIACERLRNRLNLDLVSENKVKPPAPPRVYRKLKGYLDGVLGSSKASTGVTNVQDFRSGVSAPTTPSGRSATANNTPNKNAETPTRTPTSTLGKRVREPESQANLDFAMPMIRHLCKTCGLPGAAPHVFVGTSTVANEIGSRSLGGGSAAKRRRRTPQRGKDSPAVVEAQTLPATGVSLTKWPALLTTMYLISASKMLGVELDDDKVQQWRAKAVDTVAKYLEGNAAKLPAGLDAEVAQLDTAVGFYLLEAEDSGWLNMEWYQNVPATSNLLDEDDESGDDDEGDEGGALDGEPTDAGGRDASLGRRKHPAKTPLRRSEKHGAANRRFLDDGREDPGAAGLLPGLATMFQPAVDWLSDERRADFATWKEALLRELRVLEQSA</sequence>
<evidence type="ECO:0000256" key="3">
    <source>
        <dbReference type="ARBA" id="ARBA00022705"/>
    </source>
</evidence>
<reference evidence="9" key="2">
    <citation type="submission" date="2020-04" db="EMBL/GenBank/DDBJ databases">
        <authorList>
            <consortium name="NCBI Genome Project"/>
        </authorList>
    </citation>
    <scope>NUCLEOTIDE SEQUENCE</scope>
    <source>
        <strain evidence="9">CBS 342.82</strain>
    </source>
</reference>
<name>A0A6J3M7V2_9PEZI</name>
<feature type="region of interest" description="Disordered" evidence="6">
    <location>
        <begin position="201"/>
        <end position="226"/>
    </location>
</feature>
<dbReference type="AlphaFoldDB" id="A0A6J3M7V2"/>
<feature type="compositionally biased region" description="Acidic residues" evidence="6">
    <location>
        <begin position="333"/>
        <end position="349"/>
    </location>
</feature>
<feature type="domain" description="ORC6 first cyclin-like" evidence="7">
    <location>
        <begin position="15"/>
        <end position="105"/>
    </location>
</feature>
<dbReference type="Proteomes" id="UP000504637">
    <property type="component" value="Unplaced"/>
</dbReference>
<reference evidence="9" key="3">
    <citation type="submission" date="2025-08" db="UniProtKB">
        <authorList>
            <consortium name="RefSeq"/>
        </authorList>
    </citation>
    <scope>IDENTIFICATION</scope>
    <source>
        <strain evidence="9">CBS 342.82</strain>
    </source>
</reference>
<feature type="region of interest" description="Disordered" evidence="6">
    <location>
        <begin position="331"/>
        <end position="397"/>
    </location>
</feature>
<dbReference type="GeneID" id="54362655"/>
<evidence type="ECO:0000256" key="6">
    <source>
        <dbReference type="SAM" id="MobiDB-lite"/>
    </source>
</evidence>
<evidence type="ECO:0000313" key="9">
    <source>
        <dbReference type="RefSeq" id="XP_033459963.1"/>
    </source>
</evidence>
<feature type="compositionally biased region" description="Polar residues" evidence="6">
    <location>
        <begin position="113"/>
        <end position="153"/>
    </location>
</feature>
<dbReference type="GO" id="GO:0003677">
    <property type="term" value="F:DNA binding"/>
    <property type="evidence" value="ECO:0007669"/>
    <property type="project" value="UniProtKB-KW"/>
</dbReference>
<dbReference type="InterPro" id="IPR008721">
    <property type="entry name" value="ORC6_cyclin_first"/>
</dbReference>
<evidence type="ECO:0000256" key="4">
    <source>
        <dbReference type="ARBA" id="ARBA00023125"/>
    </source>
</evidence>
<feature type="compositionally biased region" description="Basic and acidic residues" evidence="6">
    <location>
        <begin position="377"/>
        <end position="397"/>
    </location>
</feature>
<gene>
    <name evidence="9" type="ORF">K489DRAFT_380320</name>
</gene>
<proteinExistence type="inferred from homology"/>
<evidence type="ECO:0000313" key="8">
    <source>
        <dbReference type="Proteomes" id="UP000504637"/>
    </source>
</evidence>
<dbReference type="RefSeq" id="XP_033459963.1">
    <property type="nucleotide sequence ID" value="XM_033604855.1"/>
</dbReference>
<dbReference type="OrthoDB" id="5367324at2759"/>
<dbReference type="GO" id="GO:0005664">
    <property type="term" value="C:nuclear origin of replication recognition complex"/>
    <property type="evidence" value="ECO:0007669"/>
    <property type="project" value="InterPro"/>
</dbReference>
<evidence type="ECO:0000256" key="5">
    <source>
        <dbReference type="ARBA" id="ARBA00023242"/>
    </source>
</evidence>
<feature type="region of interest" description="Disordered" evidence="6">
    <location>
        <begin position="113"/>
        <end position="160"/>
    </location>
</feature>
<protein>
    <recommendedName>
        <fullName evidence="7">ORC6 first cyclin-like domain-containing protein</fullName>
    </recommendedName>
</protein>